<evidence type="ECO:0000313" key="2">
    <source>
        <dbReference type="Proteomes" id="UP000499080"/>
    </source>
</evidence>
<sequence>MVLFWVQRVCRVLEYQHLERSCVQTKRSFQRIFLVRICPLDNAIKALFEMLERKGNVYDDRNGNVCQPRSAVTESNADAVQLVFRQRPRTYVRSIFGGKNHIIFIC</sequence>
<proteinExistence type="predicted"/>
<comment type="caution">
    <text evidence="1">The sequence shown here is derived from an EMBL/GenBank/DDBJ whole genome shotgun (WGS) entry which is preliminary data.</text>
</comment>
<dbReference type="Proteomes" id="UP000499080">
    <property type="component" value="Unassembled WGS sequence"/>
</dbReference>
<evidence type="ECO:0000313" key="1">
    <source>
        <dbReference type="EMBL" id="GBO04802.1"/>
    </source>
</evidence>
<reference evidence="1 2" key="1">
    <citation type="journal article" date="2019" name="Sci. Rep.">
        <title>Orb-weaving spider Araneus ventricosus genome elucidates the spidroin gene catalogue.</title>
        <authorList>
            <person name="Kono N."/>
            <person name="Nakamura H."/>
            <person name="Ohtoshi R."/>
            <person name="Moran D.A.P."/>
            <person name="Shinohara A."/>
            <person name="Yoshida Y."/>
            <person name="Fujiwara M."/>
            <person name="Mori M."/>
            <person name="Tomita M."/>
            <person name="Arakawa K."/>
        </authorList>
    </citation>
    <scope>NUCLEOTIDE SEQUENCE [LARGE SCALE GENOMIC DNA]</scope>
</reference>
<accession>A0A4Y2TWT7</accession>
<organism evidence="1 2">
    <name type="scientific">Araneus ventricosus</name>
    <name type="common">Orbweaver spider</name>
    <name type="synonym">Epeira ventricosa</name>
    <dbReference type="NCBI Taxonomy" id="182803"/>
    <lineage>
        <taxon>Eukaryota</taxon>
        <taxon>Metazoa</taxon>
        <taxon>Ecdysozoa</taxon>
        <taxon>Arthropoda</taxon>
        <taxon>Chelicerata</taxon>
        <taxon>Arachnida</taxon>
        <taxon>Araneae</taxon>
        <taxon>Araneomorphae</taxon>
        <taxon>Entelegynae</taxon>
        <taxon>Araneoidea</taxon>
        <taxon>Araneidae</taxon>
        <taxon>Araneus</taxon>
    </lineage>
</organism>
<protein>
    <submittedName>
        <fullName evidence="1">Uncharacterized protein</fullName>
    </submittedName>
</protein>
<gene>
    <name evidence="1" type="ORF">AVEN_203889_1</name>
</gene>
<dbReference type="EMBL" id="BGPR01031616">
    <property type="protein sequence ID" value="GBO04802.1"/>
    <property type="molecule type" value="Genomic_DNA"/>
</dbReference>
<dbReference type="AlphaFoldDB" id="A0A4Y2TWT7"/>
<keyword evidence="2" id="KW-1185">Reference proteome</keyword>
<name>A0A4Y2TWT7_ARAVE</name>